<comment type="caution">
    <text evidence="18">The sequence shown here is derived from an EMBL/GenBank/DDBJ whole genome shotgun (WGS) entry which is preliminary data.</text>
</comment>
<dbReference type="InterPro" id="IPR036635">
    <property type="entry name" value="MurB_C_sf"/>
</dbReference>
<dbReference type="GO" id="GO:0051301">
    <property type="term" value="P:cell division"/>
    <property type="evidence" value="ECO:0007669"/>
    <property type="project" value="UniProtKB-KW"/>
</dbReference>
<comment type="subcellular location">
    <subcellularLocation>
        <location evidence="3 16">Cytoplasm</location>
    </subcellularLocation>
</comment>
<comment type="catalytic activity">
    <reaction evidence="15 16">
        <text>UDP-N-acetyl-alpha-D-muramate + NADP(+) = UDP-N-acetyl-3-O-(1-carboxyvinyl)-alpha-D-glucosamine + NADPH + H(+)</text>
        <dbReference type="Rhea" id="RHEA:12248"/>
        <dbReference type="ChEBI" id="CHEBI:15378"/>
        <dbReference type="ChEBI" id="CHEBI:57783"/>
        <dbReference type="ChEBI" id="CHEBI:58349"/>
        <dbReference type="ChEBI" id="CHEBI:68483"/>
        <dbReference type="ChEBI" id="CHEBI:70757"/>
        <dbReference type="EC" id="1.3.1.98"/>
    </reaction>
</comment>
<evidence type="ECO:0000256" key="14">
    <source>
        <dbReference type="ARBA" id="ARBA00023316"/>
    </source>
</evidence>
<dbReference type="HAMAP" id="MF_00037">
    <property type="entry name" value="MurB"/>
    <property type="match status" value="1"/>
</dbReference>
<feature type="active site" evidence="16">
    <location>
        <position position="141"/>
    </location>
</feature>
<feature type="domain" description="UDP-N-acetylenolpyruvoylglucosamine reductase C-terminal" evidence="17">
    <location>
        <begin position="163"/>
        <end position="255"/>
    </location>
</feature>
<dbReference type="EC" id="1.3.1.98" evidence="16"/>
<protein>
    <recommendedName>
        <fullName evidence="16">UDP-N-acetylenolpyruvoylglucosamine reductase</fullName>
        <ecNumber evidence="16">1.3.1.98</ecNumber>
    </recommendedName>
    <alternativeName>
        <fullName evidence="16">UDP-N-acetylmuramate dehydrogenase</fullName>
    </alternativeName>
</protein>
<feature type="active site" evidence="16">
    <location>
        <position position="252"/>
    </location>
</feature>
<dbReference type="InterPro" id="IPR016167">
    <property type="entry name" value="FAD-bd_PCMH_sub1"/>
</dbReference>
<dbReference type="GO" id="GO:0005829">
    <property type="term" value="C:cytosol"/>
    <property type="evidence" value="ECO:0007669"/>
    <property type="project" value="TreeGrafter"/>
</dbReference>
<dbReference type="Pfam" id="PF02873">
    <property type="entry name" value="MurB_C"/>
    <property type="match status" value="1"/>
</dbReference>
<sequence>MQKKLSVSLKNFSALRIGGQADIVYFPETLAELTELLDEQPARPVVGGCTNVFFGDLPELICVKYLNQINETAGGIEAECGALLEKLFDFAAGVPATVGGGVIMNFGAFGFELKDFLRSARVWQDGAVKILPAAELRLGYRSADFAGIVLSAVFVKKQLEKKNEYLKLRQEKMPWGQPNIGSIFKNPAGLSAGKLIEDAGCKGYKYKDLQVSEKHANIVVNNGAASARDMLDLIGQVRQAVRERTNILLEIEARYLGQTENGVRR</sequence>
<evidence type="ECO:0000256" key="13">
    <source>
        <dbReference type="ARBA" id="ARBA00023306"/>
    </source>
</evidence>
<keyword evidence="6 16" id="KW-0132">Cell division</keyword>
<evidence type="ECO:0000256" key="10">
    <source>
        <dbReference type="ARBA" id="ARBA00022960"/>
    </source>
</evidence>
<dbReference type="PANTHER" id="PTHR21071:SF4">
    <property type="entry name" value="UDP-N-ACETYLENOLPYRUVOYLGLUCOSAMINE REDUCTASE"/>
    <property type="match status" value="1"/>
</dbReference>
<evidence type="ECO:0000259" key="17">
    <source>
        <dbReference type="Pfam" id="PF02873"/>
    </source>
</evidence>
<evidence type="ECO:0000313" key="18">
    <source>
        <dbReference type="EMBL" id="GBR72915.1"/>
    </source>
</evidence>
<evidence type="ECO:0000256" key="12">
    <source>
        <dbReference type="ARBA" id="ARBA00023002"/>
    </source>
</evidence>
<gene>
    <name evidence="16 18" type="primary">murB</name>
    <name evidence="18" type="ORF">NO1_0372</name>
</gene>
<proteinExistence type="inferred from homology"/>
<dbReference type="SUPFAM" id="SSF56176">
    <property type="entry name" value="FAD-binding/transporter-associated domain-like"/>
    <property type="match status" value="1"/>
</dbReference>
<evidence type="ECO:0000256" key="11">
    <source>
        <dbReference type="ARBA" id="ARBA00022984"/>
    </source>
</evidence>
<evidence type="ECO:0000256" key="7">
    <source>
        <dbReference type="ARBA" id="ARBA00022630"/>
    </source>
</evidence>
<keyword evidence="5 16" id="KW-0963">Cytoplasm</keyword>
<dbReference type="GO" id="GO:0008762">
    <property type="term" value="F:UDP-N-acetylmuramate dehydrogenase activity"/>
    <property type="evidence" value="ECO:0007669"/>
    <property type="project" value="UniProtKB-UniRule"/>
</dbReference>
<organism evidence="18 19">
    <name type="scientific">Termititenax aidoneus</name>
    <dbReference type="NCBI Taxonomy" id="2218524"/>
    <lineage>
        <taxon>Bacteria</taxon>
        <taxon>Bacillati</taxon>
        <taxon>Candidatus Margulisiibacteriota</taxon>
        <taxon>Candidatus Termititenacia</taxon>
        <taxon>Candidatus Termititenacales</taxon>
        <taxon>Candidatus Termititenacaceae</taxon>
        <taxon>Candidatus Termititenax</taxon>
    </lineage>
</organism>
<dbReference type="GO" id="GO:0009252">
    <property type="term" value="P:peptidoglycan biosynthetic process"/>
    <property type="evidence" value="ECO:0007669"/>
    <property type="project" value="UniProtKB-UniRule"/>
</dbReference>
<name>A0A388T9J8_TERA1</name>
<evidence type="ECO:0000256" key="15">
    <source>
        <dbReference type="ARBA" id="ARBA00048914"/>
    </source>
</evidence>
<evidence type="ECO:0000256" key="3">
    <source>
        <dbReference type="ARBA" id="ARBA00004496"/>
    </source>
</evidence>
<keyword evidence="13 16" id="KW-0131">Cell cycle</keyword>
<dbReference type="InterPro" id="IPR036318">
    <property type="entry name" value="FAD-bd_PCMH-like_sf"/>
</dbReference>
<dbReference type="InterPro" id="IPR011601">
    <property type="entry name" value="MurB_C"/>
</dbReference>
<evidence type="ECO:0000256" key="6">
    <source>
        <dbReference type="ARBA" id="ARBA00022618"/>
    </source>
</evidence>
<evidence type="ECO:0000256" key="16">
    <source>
        <dbReference type="HAMAP-Rule" id="MF_00037"/>
    </source>
</evidence>
<dbReference type="GO" id="GO:0071555">
    <property type="term" value="P:cell wall organization"/>
    <property type="evidence" value="ECO:0007669"/>
    <property type="project" value="UniProtKB-KW"/>
</dbReference>
<dbReference type="PANTHER" id="PTHR21071">
    <property type="entry name" value="UDP-N-ACETYLENOLPYRUVOYLGLUCOSAMINE REDUCTASE"/>
    <property type="match status" value="1"/>
</dbReference>
<evidence type="ECO:0000256" key="5">
    <source>
        <dbReference type="ARBA" id="ARBA00022490"/>
    </source>
</evidence>
<dbReference type="GO" id="GO:0008360">
    <property type="term" value="P:regulation of cell shape"/>
    <property type="evidence" value="ECO:0007669"/>
    <property type="project" value="UniProtKB-KW"/>
</dbReference>
<keyword evidence="7 16" id="KW-0285">Flavoprotein</keyword>
<keyword evidence="11 16" id="KW-0573">Peptidoglycan synthesis</keyword>
<keyword evidence="10 16" id="KW-0133">Cell shape</keyword>
<evidence type="ECO:0000256" key="1">
    <source>
        <dbReference type="ARBA" id="ARBA00001974"/>
    </source>
</evidence>
<dbReference type="AlphaFoldDB" id="A0A388T9J8"/>
<comment type="pathway">
    <text evidence="4 16">Cell wall biogenesis; peptidoglycan biosynthesis.</text>
</comment>
<dbReference type="EMBL" id="BGZN01000003">
    <property type="protein sequence ID" value="GBR72915.1"/>
    <property type="molecule type" value="Genomic_DNA"/>
</dbReference>
<evidence type="ECO:0000313" key="19">
    <source>
        <dbReference type="Proteomes" id="UP000269352"/>
    </source>
</evidence>
<feature type="active site" description="Proton donor" evidence="16">
    <location>
        <position position="182"/>
    </location>
</feature>
<dbReference type="Gene3D" id="3.90.78.10">
    <property type="entry name" value="UDP-N-acetylenolpyruvoylglucosamine reductase, C-terminal domain"/>
    <property type="match status" value="1"/>
</dbReference>
<evidence type="ECO:0000256" key="4">
    <source>
        <dbReference type="ARBA" id="ARBA00004752"/>
    </source>
</evidence>
<keyword evidence="14 16" id="KW-0961">Cell wall biogenesis/degradation</keyword>
<dbReference type="InterPro" id="IPR016169">
    <property type="entry name" value="FAD-bd_PCMH_sub2"/>
</dbReference>
<dbReference type="Gene3D" id="3.30.465.10">
    <property type="match status" value="1"/>
</dbReference>
<keyword evidence="9 16" id="KW-0521">NADP</keyword>
<keyword evidence="8 16" id="KW-0274">FAD</keyword>
<dbReference type="Proteomes" id="UP000269352">
    <property type="component" value="Unassembled WGS sequence"/>
</dbReference>
<reference evidence="18 19" key="1">
    <citation type="journal article" date="2019" name="ISME J.">
        <title>Genome analyses of uncultured TG2/ZB3 bacteria in 'Margulisbacteria' specifically attached to ectosymbiotic spirochetes of protists in the termite gut.</title>
        <authorList>
            <person name="Utami Y.D."/>
            <person name="Kuwahara H."/>
            <person name="Igai K."/>
            <person name="Murakami T."/>
            <person name="Sugaya K."/>
            <person name="Morikawa T."/>
            <person name="Nagura Y."/>
            <person name="Yuki M."/>
            <person name="Deevong P."/>
            <person name="Inoue T."/>
            <person name="Kihara K."/>
            <person name="Lo N."/>
            <person name="Yamada A."/>
            <person name="Ohkuma M."/>
            <person name="Hongoh Y."/>
        </authorList>
    </citation>
    <scope>NUCLEOTIDE SEQUENCE [LARGE SCALE GENOMIC DNA]</scope>
    <source>
        <strain evidence="18">NkOx7-01</strain>
    </source>
</reference>
<evidence type="ECO:0000256" key="2">
    <source>
        <dbReference type="ARBA" id="ARBA00003921"/>
    </source>
</evidence>
<dbReference type="InterPro" id="IPR003170">
    <property type="entry name" value="MurB"/>
</dbReference>
<keyword evidence="19" id="KW-1185">Reference proteome</keyword>
<accession>A0A388T9J8</accession>
<keyword evidence="12 16" id="KW-0560">Oxidoreductase</keyword>
<evidence type="ECO:0000256" key="9">
    <source>
        <dbReference type="ARBA" id="ARBA00022857"/>
    </source>
</evidence>
<comment type="similarity">
    <text evidence="16">Belongs to the MurB family.</text>
</comment>
<evidence type="ECO:0000256" key="8">
    <source>
        <dbReference type="ARBA" id="ARBA00022827"/>
    </source>
</evidence>
<dbReference type="Gene3D" id="3.30.43.10">
    <property type="entry name" value="Uridine Diphospho-n-acetylenolpyruvylglucosamine Reductase, domain 2"/>
    <property type="match status" value="1"/>
</dbReference>
<dbReference type="SUPFAM" id="SSF56194">
    <property type="entry name" value="Uridine diphospho-N-Acetylenolpyruvylglucosamine reductase, MurB, C-terminal domain"/>
    <property type="match status" value="1"/>
</dbReference>
<dbReference type="UniPathway" id="UPA00219"/>
<comment type="cofactor">
    <cofactor evidence="1 16">
        <name>FAD</name>
        <dbReference type="ChEBI" id="CHEBI:57692"/>
    </cofactor>
</comment>
<dbReference type="GO" id="GO:0050660">
    <property type="term" value="F:flavin adenine dinucleotide binding"/>
    <property type="evidence" value="ECO:0007669"/>
    <property type="project" value="InterPro"/>
</dbReference>
<dbReference type="NCBIfam" id="TIGR00179">
    <property type="entry name" value="murB"/>
    <property type="match status" value="1"/>
</dbReference>
<comment type="function">
    <text evidence="2 16">Cell wall formation.</text>
</comment>